<dbReference type="KEGG" id="siw:GH266_05930"/>
<reference evidence="3 4" key="1">
    <citation type="submission" date="2019-12" db="EMBL/GenBank/DDBJ databases">
        <title>The genome of Stappia indica PHM037.</title>
        <authorList>
            <person name="Kacar D."/>
            <person name="Galan B."/>
            <person name="Canedo L."/>
            <person name="Rodriguez P."/>
            <person name="de la Calle F."/>
            <person name="Garcia J.L."/>
        </authorList>
    </citation>
    <scope>NUCLEOTIDE SEQUENCE [LARGE SCALE GENOMIC DNA]</scope>
    <source>
        <strain evidence="3 4">PHM037</strain>
    </source>
</reference>
<keyword evidence="1" id="KW-1133">Transmembrane helix</keyword>
<proteinExistence type="predicted"/>
<organism evidence="3 4">
    <name type="scientific">Stappia indica</name>
    <dbReference type="NCBI Taxonomy" id="538381"/>
    <lineage>
        <taxon>Bacteria</taxon>
        <taxon>Pseudomonadati</taxon>
        <taxon>Pseudomonadota</taxon>
        <taxon>Alphaproteobacteria</taxon>
        <taxon>Hyphomicrobiales</taxon>
        <taxon>Stappiaceae</taxon>
        <taxon>Stappia</taxon>
    </lineage>
</organism>
<evidence type="ECO:0000256" key="1">
    <source>
        <dbReference type="SAM" id="Phobius"/>
    </source>
</evidence>
<dbReference type="OrthoDB" id="8005993at2"/>
<keyword evidence="1" id="KW-0812">Transmembrane</keyword>
<dbReference type="InterPro" id="IPR045531">
    <property type="entry name" value="DUF6468"/>
</dbReference>
<sequence length="169" mass="17957">MSTLPVGLLIESLVALLLVVTIGYCVVLNKRLKRLRADEEALRATISELITASEIAERAILGLKATAGEADRTLGQRLVDAERLSQELAAHVSRGNTVLERITQITEAARTVQQHAAAPAPVSHAPAAPVAEPAPARPAAMRASDIRSAAMEATARLELFRKRAAEQAA</sequence>
<dbReference type="EMBL" id="CP046908">
    <property type="protein sequence ID" value="QGZ34089.1"/>
    <property type="molecule type" value="Genomic_DNA"/>
</dbReference>
<dbReference type="RefSeq" id="WP_158193073.1">
    <property type="nucleotide sequence ID" value="NZ_CP046908.1"/>
</dbReference>
<evidence type="ECO:0000259" key="2">
    <source>
        <dbReference type="Pfam" id="PF20072"/>
    </source>
</evidence>
<dbReference type="Proteomes" id="UP000435648">
    <property type="component" value="Chromosome"/>
</dbReference>
<feature type="domain" description="DUF6468" evidence="2">
    <location>
        <begin position="35"/>
        <end position="110"/>
    </location>
</feature>
<evidence type="ECO:0000313" key="4">
    <source>
        <dbReference type="Proteomes" id="UP000435648"/>
    </source>
</evidence>
<protein>
    <submittedName>
        <fullName evidence="3">Chemotaxis protein</fullName>
    </submittedName>
</protein>
<evidence type="ECO:0000313" key="3">
    <source>
        <dbReference type="EMBL" id="QGZ34089.1"/>
    </source>
</evidence>
<keyword evidence="1" id="KW-0472">Membrane</keyword>
<feature type="transmembrane region" description="Helical" evidence="1">
    <location>
        <begin position="6"/>
        <end position="27"/>
    </location>
</feature>
<accession>A0A857C5C8</accession>
<gene>
    <name evidence="3" type="ORF">GH266_05930</name>
</gene>
<dbReference type="AlphaFoldDB" id="A0A857C5C8"/>
<name>A0A857C5C8_9HYPH</name>
<dbReference type="Pfam" id="PF20072">
    <property type="entry name" value="DUF6468"/>
    <property type="match status" value="1"/>
</dbReference>